<evidence type="ECO:0000313" key="2">
    <source>
        <dbReference type="Proteomes" id="UP001566476"/>
    </source>
</evidence>
<reference evidence="1 2" key="1">
    <citation type="submission" date="2024-07" db="EMBL/GenBank/DDBJ databases">
        <authorList>
            <person name="Thanompreechachai J."/>
            <person name="Duangmal K."/>
        </authorList>
    </citation>
    <scope>NUCLEOTIDE SEQUENCE [LARGE SCALE GENOMIC DNA]</scope>
    <source>
        <strain evidence="1 2">TBRC 1896</strain>
    </source>
</reference>
<keyword evidence="2" id="KW-1185">Reference proteome</keyword>
<accession>A0ABV4I6C2</accession>
<evidence type="ECO:0000313" key="1">
    <source>
        <dbReference type="EMBL" id="MEZ0493243.1"/>
    </source>
</evidence>
<sequence>MTSSTSSTCPTCGHALAAELQPAPDVSVVRWFRDAPAWSGMLSTDEVYGQYLRATDDAPVSRRRFVSDLAYLGVEEVLDEETFVLDRQ</sequence>
<gene>
    <name evidence="1" type="ORF">AB2L28_13455</name>
</gene>
<dbReference type="EMBL" id="JBGGTQ010000006">
    <property type="protein sequence ID" value="MEZ0493243.1"/>
    <property type="molecule type" value="Genomic_DNA"/>
</dbReference>
<comment type="caution">
    <text evidence="1">The sequence shown here is derived from an EMBL/GenBank/DDBJ whole genome shotgun (WGS) entry which is preliminary data.</text>
</comment>
<protein>
    <submittedName>
        <fullName evidence="1">Uncharacterized protein</fullName>
    </submittedName>
</protein>
<name>A0ABV4I6C2_9ACTN</name>
<dbReference type="RefSeq" id="WP_370719492.1">
    <property type="nucleotide sequence ID" value="NZ_JBGGTQ010000006.1"/>
</dbReference>
<proteinExistence type="predicted"/>
<organism evidence="1 2">
    <name type="scientific">Kineococcus mangrovi</name>
    <dbReference type="NCBI Taxonomy" id="1660183"/>
    <lineage>
        <taxon>Bacteria</taxon>
        <taxon>Bacillati</taxon>
        <taxon>Actinomycetota</taxon>
        <taxon>Actinomycetes</taxon>
        <taxon>Kineosporiales</taxon>
        <taxon>Kineosporiaceae</taxon>
        <taxon>Kineococcus</taxon>
    </lineage>
</organism>
<dbReference type="Proteomes" id="UP001566476">
    <property type="component" value="Unassembled WGS sequence"/>
</dbReference>